<dbReference type="SUPFAM" id="SSF56425">
    <property type="entry name" value="Succinate dehydrogenase/fumarate reductase flavoprotein, catalytic domain"/>
    <property type="match status" value="1"/>
</dbReference>
<evidence type="ECO:0000259" key="15">
    <source>
        <dbReference type="Pfam" id="PF00890"/>
    </source>
</evidence>
<dbReference type="RefSeq" id="WP_281487717.1">
    <property type="nucleotide sequence ID" value="NZ_JASATX010000001.1"/>
</dbReference>
<evidence type="ECO:0000256" key="14">
    <source>
        <dbReference type="SAM" id="MobiDB-lite"/>
    </source>
</evidence>
<keyword evidence="6 13" id="KW-0285">Flavoprotein</keyword>
<evidence type="ECO:0000256" key="6">
    <source>
        <dbReference type="ARBA" id="ARBA00022630"/>
    </source>
</evidence>
<evidence type="ECO:0000256" key="9">
    <source>
        <dbReference type="ARBA" id="ARBA00023002"/>
    </source>
</evidence>
<proteinExistence type="inferred from homology"/>
<organism evidence="17 18">
    <name type="scientific">Ruicaihuangia caeni</name>
    <dbReference type="NCBI Taxonomy" id="3042517"/>
    <lineage>
        <taxon>Bacteria</taxon>
        <taxon>Bacillati</taxon>
        <taxon>Actinomycetota</taxon>
        <taxon>Actinomycetes</taxon>
        <taxon>Micrococcales</taxon>
        <taxon>Microbacteriaceae</taxon>
        <taxon>Ruicaihuangia</taxon>
    </lineage>
</organism>
<dbReference type="GO" id="GO:0033765">
    <property type="term" value="F:steroid dehydrogenase activity, acting on the CH-CH group of donors"/>
    <property type="evidence" value="ECO:0007669"/>
    <property type="project" value="UniProtKB-ARBA"/>
</dbReference>
<dbReference type="InterPro" id="IPR027477">
    <property type="entry name" value="Succ_DH/fumarate_Rdtase_cat_sf"/>
</dbReference>
<keyword evidence="18" id="KW-1185">Reference proteome</keyword>
<evidence type="ECO:0000256" key="2">
    <source>
        <dbReference type="ARBA" id="ARBA00004950"/>
    </source>
</evidence>
<evidence type="ECO:0000313" key="17">
    <source>
        <dbReference type="EMBL" id="MDI2097946.1"/>
    </source>
</evidence>
<name>A0AAW6T5I3_9MICO</name>
<keyword evidence="7 13" id="KW-0662">Pyridine nucleotide biosynthesis</keyword>
<protein>
    <recommendedName>
        <fullName evidence="5 12">L-aspartate oxidase</fullName>
        <ecNumber evidence="4 12">1.4.3.16</ecNumber>
    </recommendedName>
</protein>
<feature type="region of interest" description="Disordered" evidence="14">
    <location>
        <begin position="513"/>
        <end position="554"/>
    </location>
</feature>
<dbReference type="GO" id="GO:0008734">
    <property type="term" value="F:L-aspartate oxidase activity"/>
    <property type="evidence" value="ECO:0007669"/>
    <property type="project" value="UniProtKB-UniRule"/>
</dbReference>
<evidence type="ECO:0000256" key="8">
    <source>
        <dbReference type="ARBA" id="ARBA00022827"/>
    </source>
</evidence>
<dbReference type="EC" id="1.4.3.16" evidence="4 12"/>
<dbReference type="NCBIfam" id="TIGR00551">
    <property type="entry name" value="nadB"/>
    <property type="match status" value="1"/>
</dbReference>
<evidence type="ECO:0000256" key="10">
    <source>
        <dbReference type="ARBA" id="ARBA00029426"/>
    </source>
</evidence>
<comment type="similarity">
    <text evidence="3 13">Belongs to the FAD-dependent oxidoreductase 2 family. NadB subfamily.</text>
</comment>
<evidence type="ECO:0000256" key="5">
    <source>
        <dbReference type="ARBA" id="ARBA00021901"/>
    </source>
</evidence>
<dbReference type="GO" id="GO:0005737">
    <property type="term" value="C:cytoplasm"/>
    <property type="evidence" value="ECO:0007669"/>
    <property type="project" value="UniProtKB-SubCell"/>
</dbReference>
<dbReference type="Proteomes" id="UP001321506">
    <property type="component" value="Unassembled WGS sequence"/>
</dbReference>
<comment type="cofactor">
    <cofactor evidence="1 13">
        <name>FAD</name>
        <dbReference type="ChEBI" id="CHEBI:57692"/>
    </cofactor>
</comment>
<reference evidence="17 18" key="1">
    <citation type="submission" date="2023-04" db="EMBL/GenBank/DDBJ databases">
        <title>Klugiella caeni sp. nov. isolated from the sludge of biochemical tank.</title>
        <authorList>
            <person name="Geng K."/>
        </authorList>
    </citation>
    <scope>NUCLEOTIDE SEQUENCE [LARGE SCALE GENOMIC DNA]</scope>
    <source>
        <strain evidence="17 18">YN-L-19</strain>
    </source>
</reference>
<dbReference type="Gene3D" id="3.90.700.10">
    <property type="entry name" value="Succinate dehydrogenase/fumarate reductase flavoprotein, catalytic domain"/>
    <property type="match status" value="1"/>
</dbReference>
<dbReference type="PRINTS" id="PR00368">
    <property type="entry name" value="FADPNR"/>
</dbReference>
<dbReference type="Gene3D" id="3.50.50.60">
    <property type="entry name" value="FAD/NAD(P)-binding domain"/>
    <property type="match status" value="1"/>
</dbReference>
<keyword evidence="9 13" id="KW-0560">Oxidoreductase</keyword>
<dbReference type="Gene3D" id="1.20.58.100">
    <property type="entry name" value="Fumarate reductase/succinate dehydrogenase flavoprotein-like, C-terminal domain"/>
    <property type="match status" value="1"/>
</dbReference>
<dbReference type="Pfam" id="PF02910">
    <property type="entry name" value="Succ_DH_flav_C"/>
    <property type="match status" value="1"/>
</dbReference>
<comment type="caution">
    <text evidence="17">The sequence shown here is derived from an EMBL/GenBank/DDBJ whole genome shotgun (WGS) entry which is preliminary data.</text>
</comment>
<sequence length="554" mass="57729">MPWSPSPSVVLEMGHVIVVGSGVAGLTAALTAAAHHRVTLVTKQRIGDSNSWFAQGGVAVALGHDDSAAAHIADTLAAGDGGCHSAAVEVLCREGADSIRRLIELGMPFDRAIEGDTGSGAGDDLARAQEGAHSRPRILHASGDATGRVMVQTLVAAVRARNIELVEERFLVDIEIENGRTRGVRLAVPDGSEHSVEGDAVIIATGGAGMLFEHTTNPSGATGDGIAAAARAGAVLADLEFMQFHPTALAVPGTPLISEAVRGEGAVLLDRAGRRFMMEVHPDAELAPRDVVARAIAECQRRQPDVPVMLDATSIGADRLVERFPGLTAACARHGFDWTSEPVPVTPAAHYLMGGVHTDLDGRSSVQGLFAVGEAACTGVHGANRLASNSLLEALVFARRAATAVDAPWPHGSPSSVNATPLPPHDSLGDAAAGVAATPVDRLALRRAMWELVGLHRNVVGLESAAELFSAWTAPPAPSSFAEREDANLLQLARAMTAAAMARKGSLGAHFRTDASATADGSRHDPSGSRQEERRSRPRNDPQDHPRDNPQEAA</sequence>
<dbReference type="EMBL" id="JASATX010000001">
    <property type="protein sequence ID" value="MDI2097946.1"/>
    <property type="molecule type" value="Genomic_DNA"/>
</dbReference>
<evidence type="ECO:0000256" key="7">
    <source>
        <dbReference type="ARBA" id="ARBA00022642"/>
    </source>
</evidence>
<evidence type="ECO:0000256" key="1">
    <source>
        <dbReference type="ARBA" id="ARBA00001974"/>
    </source>
</evidence>
<dbReference type="InterPro" id="IPR015939">
    <property type="entry name" value="Fum_Rdtase/Succ_DH_flav-like_C"/>
</dbReference>
<dbReference type="InterPro" id="IPR005288">
    <property type="entry name" value="NadB"/>
</dbReference>
<comment type="subcellular location">
    <subcellularLocation>
        <location evidence="13">Cytoplasm</location>
    </subcellularLocation>
</comment>
<accession>A0AAW6T5I3</accession>
<feature type="compositionally biased region" description="Basic and acidic residues" evidence="14">
    <location>
        <begin position="521"/>
        <end position="554"/>
    </location>
</feature>
<evidence type="ECO:0000259" key="16">
    <source>
        <dbReference type="Pfam" id="PF02910"/>
    </source>
</evidence>
<dbReference type="PANTHER" id="PTHR42716:SF2">
    <property type="entry name" value="L-ASPARTATE OXIDASE, CHLOROPLASTIC"/>
    <property type="match status" value="1"/>
</dbReference>
<dbReference type="SUPFAM" id="SSF51905">
    <property type="entry name" value="FAD/NAD(P)-binding domain"/>
    <property type="match status" value="1"/>
</dbReference>
<keyword evidence="8 13" id="KW-0274">FAD</keyword>
<dbReference type="InterPro" id="IPR003953">
    <property type="entry name" value="FAD-dep_OxRdtase_2_FAD-bd"/>
</dbReference>
<gene>
    <name evidence="17" type="primary">nadB</name>
    <name evidence="17" type="ORF">QF206_03045</name>
</gene>
<evidence type="ECO:0000256" key="12">
    <source>
        <dbReference type="NCBIfam" id="TIGR00551"/>
    </source>
</evidence>
<dbReference type="InterPro" id="IPR036188">
    <property type="entry name" value="FAD/NAD-bd_sf"/>
</dbReference>
<evidence type="ECO:0000256" key="13">
    <source>
        <dbReference type="RuleBase" id="RU362049"/>
    </source>
</evidence>
<dbReference type="FunFam" id="3.90.700.10:FF:000002">
    <property type="entry name" value="L-aspartate oxidase"/>
    <property type="match status" value="1"/>
</dbReference>
<dbReference type="PANTHER" id="PTHR42716">
    <property type="entry name" value="L-ASPARTATE OXIDASE"/>
    <property type="match status" value="1"/>
</dbReference>
<feature type="domain" description="FAD-dependent oxidoreductase 2 FAD-binding" evidence="15">
    <location>
        <begin position="15"/>
        <end position="391"/>
    </location>
</feature>
<evidence type="ECO:0000313" key="18">
    <source>
        <dbReference type="Proteomes" id="UP001321506"/>
    </source>
</evidence>
<dbReference type="Pfam" id="PF00890">
    <property type="entry name" value="FAD_binding_2"/>
    <property type="match status" value="1"/>
</dbReference>
<comment type="pathway">
    <text evidence="2 13">Cofactor biosynthesis; NAD(+) biosynthesis; iminoaspartate from L-aspartate (oxidase route): step 1/1.</text>
</comment>
<comment type="catalytic activity">
    <reaction evidence="11">
        <text>L-aspartate + O2 = iminosuccinate + H2O2</text>
        <dbReference type="Rhea" id="RHEA:25876"/>
        <dbReference type="ChEBI" id="CHEBI:15379"/>
        <dbReference type="ChEBI" id="CHEBI:16240"/>
        <dbReference type="ChEBI" id="CHEBI:29991"/>
        <dbReference type="ChEBI" id="CHEBI:77875"/>
        <dbReference type="EC" id="1.4.3.16"/>
    </reaction>
    <physiologicalReaction direction="left-to-right" evidence="11">
        <dbReference type="Rhea" id="RHEA:25877"/>
    </physiologicalReaction>
</comment>
<dbReference type="AlphaFoldDB" id="A0AAW6T5I3"/>
<evidence type="ECO:0000256" key="4">
    <source>
        <dbReference type="ARBA" id="ARBA00012173"/>
    </source>
</evidence>
<dbReference type="GO" id="GO:0034628">
    <property type="term" value="P:'de novo' NAD+ biosynthetic process from L-aspartate"/>
    <property type="evidence" value="ECO:0007669"/>
    <property type="project" value="TreeGrafter"/>
</dbReference>
<dbReference type="SUPFAM" id="SSF46977">
    <property type="entry name" value="Succinate dehydrogenase/fumarate reductase flavoprotein C-terminal domain"/>
    <property type="match status" value="1"/>
</dbReference>
<dbReference type="InterPro" id="IPR037099">
    <property type="entry name" value="Fum_R/Succ_DH_flav-like_C_sf"/>
</dbReference>
<comment type="function">
    <text evidence="10">Catalyzes the oxidation of L-aspartate to iminoaspartate, the first step in the de novo biosynthesis of NAD(+).</text>
</comment>
<evidence type="ECO:0000256" key="3">
    <source>
        <dbReference type="ARBA" id="ARBA00008562"/>
    </source>
</evidence>
<feature type="domain" description="Fumarate reductase/succinate dehydrogenase flavoprotein-like C-terminal" evidence="16">
    <location>
        <begin position="487"/>
        <end position="520"/>
    </location>
</feature>
<evidence type="ECO:0000256" key="11">
    <source>
        <dbReference type="ARBA" id="ARBA00048305"/>
    </source>
</evidence>